<dbReference type="Gene3D" id="1.10.10.10">
    <property type="entry name" value="Winged helix-like DNA-binding domain superfamily/Winged helix DNA-binding domain"/>
    <property type="match status" value="1"/>
</dbReference>
<dbReference type="SUPFAM" id="SSF46785">
    <property type="entry name" value="Winged helix' DNA-binding domain"/>
    <property type="match status" value="1"/>
</dbReference>
<name>A0A543D0W9_9PSEU</name>
<dbReference type="PANTHER" id="PTHR43537:SF24">
    <property type="entry name" value="GLUCONATE OPERON TRANSCRIPTIONAL REPRESSOR"/>
    <property type="match status" value="1"/>
</dbReference>
<dbReference type="Gene3D" id="1.20.120.530">
    <property type="entry name" value="GntR ligand-binding domain-like"/>
    <property type="match status" value="1"/>
</dbReference>
<evidence type="ECO:0000259" key="4">
    <source>
        <dbReference type="PROSITE" id="PS50949"/>
    </source>
</evidence>
<evidence type="ECO:0000256" key="2">
    <source>
        <dbReference type="ARBA" id="ARBA00023125"/>
    </source>
</evidence>
<keyword evidence="2 5" id="KW-0238">DNA-binding</keyword>
<dbReference type="PROSITE" id="PS50949">
    <property type="entry name" value="HTH_GNTR"/>
    <property type="match status" value="1"/>
</dbReference>
<dbReference type="InterPro" id="IPR036388">
    <property type="entry name" value="WH-like_DNA-bd_sf"/>
</dbReference>
<dbReference type="InterPro" id="IPR000524">
    <property type="entry name" value="Tscrpt_reg_HTH_GntR"/>
</dbReference>
<dbReference type="RefSeq" id="WP_142062640.1">
    <property type="nucleotide sequence ID" value="NZ_VFPA01000006.1"/>
</dbReference>
<keyword evidence="6" id="KW-1185">Reference proteome</keyword>
<dbReference type="InterPro" id="IPR036390">
    <property type="entry name" value="WH_DNA-bd_sf"/>
</dbReference>
<dbReference type="Proteomes" id="UP000315677">
    <property type="component" value="Unassembled WGS sequence"/>
</dbReference>
<proteinExistence type="predicted"/>
<keyword evidence="3" id="KW-0804">Transcription</keyword>
<accession>A0A543D0W9</accession>
<feature type="domain" description="HTH gntR-type" evidence="4">
    <location>
        <begin position="9"/>
        <end position="76"/>
    </location>
</feature>
<evidence type="ECO:0000313" key="6">
    <source>
        <dbReference type="Proteomes" id="UP000315677"/>
    </source>
</evidence>
<comment type="caution">
    <text evidence="5">The sequence shown here is derived from an EMBL/GenBank/DDBJ whole genome shotgun (WGS) entry which is preliminary data.</text>
</comment>
<dbReference type="Pfam" id="PF00392">
    <property type="entry name" value="GntR"/>
    <property type="match status" value="1"/>
</dbReference>
<evidence type="ECO:0000313" key="5">
    <source>
        <dbReference type="EMBL" id="TQM02985.1"/>
    </source>
</evidence>
<gene>
    <name evidence="5" type="ORF">FB558_7632</name>
</gene>
<reference evidence="5 6" key="1">
    <citation type="submission" date="2019-06" db="EMBL/GenBank/DDBJ databases">
        <title>Sequencing the genomes of 1000 actinobacteria strains.</title>
        <authorList>
            <person name="Klenk H.-P."/>
        </authorList>
    </citation>
    <scope>NUCLEOTIDE SEQUENCE [LARGE SCALE GENOMIC DNA]</scope>
    <source>
        <strain evidence="5 6">DSM 45301</strain>
    </source>
</reference>
<dbReference type="EMBL" id="VFPA01000006">
    <property type="protein sequence ID" value="TQM02985.1"/>
    <property type="molecule type" value="Genomic_DNA"/>
</dbReference>
<dbReference type="OrthoDB" id="8680240at2"/>
<dbReference type="InterPro" id="IPR008920">
    <property type="entry name" value="TF_FadR/GntR_C"/>
</dbReference>
<sequence length="223" mass="25051">MPRKPARTTTKAEEAFSVVRRKIERGELPGGAKLTLQSLSDEMQMSLTPIREALRMLQAHGLVEYRPHHGHVVTRYSIPRAEEIYLLRVTLEPLATRLAAENATDEELAEIRGLHEEFRAAAEKEDGAQGVIVDLNALWHRAVYEAAHSSFLDDFIDRLWTGVPYQAIWFIHRRHRSVQDHAAVTDALLARHADAAASGMHDHILRGKQATIDHLRAIGAPDS</sequence>
<dbReference type="Pfam" id="PF07729">
    <property type="entry name" value="FCD"/>
    <property type="match status" value="1"/>
</dbReference>
<dbReference type="AlphaFoldDB" id="A0A543D0W9"/>
<keyword evidence="1" id="KW-0805">Transcription regulation</keyword>
<dbReference type="SMART" id="SM00895">
    <property type="entry name" value="FCD"/>
    <property type="match status" value="1"/>
</dbReference>
<dbReference type="SUPFAM" id="SSF48008">
    <property type="entry name" value="GntR ligand-binding domain-like"/>
    <property type="match status" value="1"/>
</dbReference>
<dbReference type="PANTHER" id="PTHR43537">
    <property type="entry name" value="TRANSCRIPTIONAL REGULATOR, GNTR FAMILY"/>
    <property type="match status" value="1"/>
</dbReference>
<dbReference type="GO" id="GO:0003700">
    <property type="term" value="F:DNA-binding transcription factor activity"/>
    <property type="evidence" value="ECO:0007669"/>
    <property type="project" value="InterPro"/>
</dbReference>
<evidence type="ECO:0000256" key="3">
    <source>
        <dbReference type="ARBA" id="ARBA00023163"/>
    </source>
</evidence>
<evidence type="ECO:0000256" key="1">
    <source>
        <dbReference type="ARBA" id="ARBA00023015"/>
    </source>
</evidence>
<dbReference type="SMART" id="SM00345">
    <property type="entry name" value="HTH_GNTR"/>
    <property type="match status" value="1"/>
</dbReference>
<dbReference type="GO" id="GO:0003677">
    <property type="term" value="F:DNA binding"/>
    <property type="evidence" value="ECO:0007669"/>
    <property type="project" value="UniProtKB-KW"/>
</dbReference>
<protein>
    <submittedName>
        <fullName evidence="5">DNA-binding GntR family transcriptional regulator</fullName>
    </submittedName>
</protein>
<organism evidence="5 6">
    <name type="scientific">Pseudonocardia kunmingensis</name>
    <dbReference type="NCBI Taxonomy" id="630975"/>
    <lineage>
        <taxon>Bacteria</taxon>
        <taxon>Bacillati</taxon>
        <taxon>Actinomycetota</taxon>
        <taxon>Actinomycetes</taxon>
        <taxon>Pseudonocardiales</taxon>
        <taxon>Pseudonocardiaceae</taxon>
        <taxon>Pseudonocardia</taxon>
    </lineage>
</organism>
<dbReference type="InterPro" id="IPR011711">
    <property type="entry name" value="GntR_C"/>
</dbReference>